<dbReference type="EMBL" id="GGEC01093230">
    <property type="protein sequence ID" value="MBX73714.1"/>
    <property type="molecule type" value="Transcribed_RNA"/>
</dbReference>
<dbReference type="AlphaFoldDB" id="A0A2P2R3L1"/>
<evidence type="ECO:0000313" key="1">
    <source>
        <dbReference type="EMBL" id="MBX73714.1"/>
    </source>
</evidence>
<proteinExistence type="predicted"/>
<accession>A0A2P2R3L1</accession>
<protein>
    <submittedName>
        <fullName evidence="1">Uncharacterized protein</fullName>
    </submittedName>
</protein>
<name>A0A2P2R3L1_RHIMU</name>
<reference evidence="1" key="1">
    <citation type="submission" date="2018-02" db="EMBL/GenBank/DDBJ databases">
        <title>Rhizophora mucronata_Transcriptome.</title>
        <authorList>
            <person name="Meera S.P."/>
            <person name="Sreeshan A."/>
            <person name="Augustine A."/>
        </authorList>
    </citation>
    <scope>NUCLEOTIDE SEQUENCE</scope>
    <source>
        <tissue evidence="1">Leaf</tissue>
    </source>
</reference>
<sequence length="21" mass="2321">MMAIALSFYPCITISVGKVEF</sequence>
<organism evidence="1">
    <name type="scientific">Rhizophora mucronata</name>
    <name type="common">Asiatic mangrove</name>
    <dbReference type="NCBI Taxonomy" id="61149"/>
    <lineage>
        <taxon>Eukaryota</taxon>
        <taxon>Viridiplantae</taxon>
        <taxon>Streptophyta</taxon>
        <taxon>Embryophyta</taxon>
        <taxon>Tracheophyta</taxon>
        <taxon>Spermatophyta</taxon>
        <taxon>Magnoliopsida</taxon>
        <taxon>eudicotyledons</taxon>
        <taxon>Gunneridae</taxon>
        <taxon>Pentapetalae</taxon>
        <taxon>rosids</taxon>
        <taxon>fabids</taxon>
        <taxon>Malpighiales</taxon>
        <taxon>Rhizophoraceae</taxon>
        <taxon>Rhizophora</taxon>
    </lineage>
</organism>